<evidence type="ECO:0000256" key="1">
    <source>
        <dbReference type="ARBA" id="ARBA00004651"/>
    </source>
</evidence>
<accession>F3QXZ0</accession>
<dbReference type="AlphaFoldDB" id="F3QXZ0"/>
<keyword evidence="6 8" id="KW-1133">Transmembrane helix</keyword>
<dbReference type="Proteomes" id="UP000005546">
    <property type="component" value="Unassembled WGS sequence"/>
</dbReference>
<keyword evidence="4 8" id="KW-0812">Transmembrane</keyword>
<feature type="transmembrane region" description="Helical" evidence="8">
    <location>
        <begin position="12"/>
        <end position="39"/>
    </location>
</feature>
<dbReference type="NCBIfam" id="TIGR03426">
    <property type="entry name" value="shape_MreD"/>
    <property type="match status" value="1"/>
</dbReference>
<evidence type="ECO:0000256" key="5">
    <source>
        <dbReference type="ARBA" id="ARBA00022960"/>
    </source>
</evidence>
<reference evidence="9 10" key="1">
    <citation type="submission" date="2011-02" db="EMBL/GenBank/DDBJ databases">
        <authorList>
            <person name="Weinstock G."/>
            <person name="Sodergren E."/>
            <person name="Clifton S."/>
            <person name="Fulton L."/>
            <person name="Fulton B."/>
            <person name="Courtney L."/>
            <person name="Fronick C."/>
            <person name="Harrison M."/>
            <person name="Strong C."/>
            <person name="Farmer C."/>
            <person name="Delahaunty K."/>
            <person name="Markovic C."/>
            <person name="Hall O."/>
            <person name="Minx P."/>
            <person name="Tomlinson C."/>
            <person name="Mitreva M."/>
            <person name="Hou S."/>
            <person name="Chen J."/>
            <person name="Wollam A."/>
            <person name="Pepin K.H."/>
            <person name="Johnson M."/>
            <person name="Bhonagiri V."/>
            <person name="Zhang X."/>
            <person name="Suruliraj S."/>
            <person name="Warren W."/>
            <person name="Chinwalla A."/>
            <person name="Mardis E.R."/>
            <person name="Wilson R.K."/>
        </authorList>
    </citation>
    <scope>NUCLEOTIDE SEQUENCE [LARGE SCALE GENOMIC DNA]</scope>
    <source>
        <strain evidence="9 10">YIT 11841</strain>
    </source>
</reference>
<dbReference type="GO" id="GO:0008360">
    <property type="term" value="P:regulation of cell shape"/>
    <property type="evidence" value="ECO:0007669"/>
    <property type="project" value="UniProtKB-KW"/>
</dbReference>
<evidence type="ECO:0000256" key="7">
    <source>
        <dbReference type="ARBA" id="ARBA00023136"/>
    </source>
</evidence>
<evidence type="ECO:0000256" key="6">
    <source>
        <dbReference type="ARBA" id="ARBA00022989"/>
    </source>
</evidence>
<organism evidence="9 10">
    <name type="scientific">Paraprevotella xylaniphila YIT 11841</name>
    <dbReference type="NCBI Taxonomy" id="762982"/>
    <lineage>
        <taxon>Bacteria</taxon>
        <taxon>Pseudomonadati</taxon>
        <taxon>Bacteroidota</taxon>
        <taxon>Bacteroidia</taxon>
        <taxon>Bacteroidales</taxon>
        <taxon>Prevotellaceae</taxon>
        <taxon>Paraprevotella</taxon>
    </lineage>
</organism>
<evidence type="ECO:0000256" key="4">
    <source>
        <dbReference type="ARBA" id="ARBA00022692"/>
    </source>
</evidence>
<dbReference type="GO" id="GO:0005886">
    <property type="term" value="C:plasma membrane"/>
    <property type="evidence" value="ECO:0007669"/>
    <property type="project" value="UniProtKB-SubCell"/>
</dbReference>
<proteinExistence type="inferred from homology"/>
<feature type="transmembrane region" description="Helical" evidence="8">
    <location>
        <begin position="143"/>
        <end position="160"/>
    </location>
</feature>
<evidence type="ECO:0000313" key="10">
    <source>
        <dbReference type="Proteomes" id="UP000005546"/>
    </source>
</evidence>
<comment type="similarity">
    <text evidence="2">Belongs to the MreD family.</text>
</comment>
<keyword evidence="5" id="KW-0133">Cell shape</keyword>
<keyword evidence="3" id="KW-1003">Cell membrane</keyword>
<dbReference type="STRING" id="762982.HMPREF9442_03080"/>
<evidence type="ECO:0000313" key="9">
    <source>
        <dbReference type="EMBL" id="EGG50848.1"/>
    </source>
</evidence>
<keyword evidence="10" id="KW-1185">Reference proteome</keyword>
<protein>
    <submittedName>
        <fullName evidence="9">Rod shape-determining protein MreD</fullName>
    </submittedName>
</protein>
<comment type="subcellular location">
    <subcellularLocation>
        <location evidence="1">Cell membrane</location>
        <topology evidence="1">Multi-pass membrane protein</topology>
    </subcellularLocation>
</comment>
<dbReference type="OrthoDB" id="1132160at2"/>
<dbReference type="eggNOG" id="ENOG50315DF">
    <property type="taxonomic scope" value="Bacteria"/>
</dbReference>
<evidence type="ECO:0000256" key="2">
    <source>
        <dbReference type="ARBA" id="ARBA00007776"/>
    </source>
</evidence>
<dbReference type="RefSeq" id="WP_008629624.1">
    <property type="nucleotide sequence ID" value="NZ_GL883886.1"/>
</dbReference>
<evidence type="ECO:0000256" key="8">
    <source>
        <dbReference type="SAM" id="Phobius"/>
    </source>
</evidence>
<dbReference type="HOGENOM" id="CLU_125324_0_0_10"/>
<keyword evidence="7 8" id="KW-0472">Membrane</keyword>
<dbReference type="InterPro" id="IPR007227">
    <property type="entry name" value="Cell_shape_determining_MreD"/>
</dbReference>
<dbReference type="EMBL" id="AFBR01000091">
    <property type="protein sequence ID" value="EGG50848.1"/>
    <property type="molecule type" value="Genomic_DNA"/>
</dbReference>
<sequence>MMQSFFSRLLWAFILLVFQGLVFNHIHFFGYATPVIYVYILCLQPLNTSRWAWLLWGFAVGLGSDFFSETPGLGAASMTLTALCAPQLLRLFTPKDCLEDMVPGYRTLGGWKYIGYVTLLVLLQEASVMMLEVFSFFSALDMLYTYLGSSALSIVLILALERMRGNK</sequence>
<name>F3QXZ0_9BACT</name>
<evidence type="ECO:0000256" key="3">
    <source>
        <dbReference type="ARBA" id="ARBA00022475"/>
    </source>
</evidence>
<comment type="caution">
    <text evidence="9">The sequence shown here is derived from an EMBL/GenBank/DDBJ whole genome shotgun (WGS) entry which is preliminary data.</text>
</comment>
<feature type="transmembrane region" description="Helical" evidence="8">
    <location>
        <begin position="113"/>
        <end position="137"/>
    </location>
</feature>
<gene>
    <name evidence="9" type="ORF">HMPREF9442_03080</name>
</gene>